<evidence type="ECO:0000259" key="4">
    <source>
        <dbReference type="PROSITE" id="PS50090"/>
    </source>
</evidence>
<dbReference type="RefSeq" id="XP_008790635.2">
    <property type="nucleotide sequence ID" value="XM_008792413.4"/>
</dbReference>
<feature type="region of interest" description="Disordered" evidence="3">
    <location>
        <begin position="173"/>
        <end position="216"/>
    </location>
</feature>
<dbReference type="Pfam" id="PF13921">
    <property type="entry name" value="Myb_DNA-bind_6"/>
    <property type="match status" value="1"/>
</dbReference>
<feature type="region of interest" description="Disordered" evidence="3">
    <location>
        <begin position="1"/>
        <end position="20"/>
    </location>
</feature>
<dbReference type="CDD" id="cd00167">
    <property type="entry name" value="SANT"/>
    <property type="match status" value="1"/>
</dbReference>
<feature type="compositionally biased region" description="Polar residues" evidence="3">
    <location>
        <begin position="882"/>
        <end position="900"/>
    </location>
</feature>
<feature type="region of interest" description="Disordered" evidence="3">
    <location>
        <begin position="288"/>
        <end position="321"/>
    </location>
</feature>
<feature type="compositionally biased region" description="Polar residues" evidence="3">
    <location>
        <begin position="1628"/>
        <end position="1644"/>
    </location>
</feature>
<feature type="region of interest" description="Disordered" evidence="3">
    <location>
        <begin position="882"/>
        <end position="913"/>
    </location>
</feature>
<feature type="compositionally biased region" description="Polar residues" evidence="3">
    <location>
        <begin position="1743"/>
        <end position="1774"/>
    </location>
</feature>
<feature type="compositionally biased region" description="Polar residues" evidence="3">
    <location>
        <begin position="927"/>
        <end position="950"/>
    </location>
</feature>
<feature type="domain" description="Myb-like" evidence="4">
    <location>
        <begin position="1126"/>
        <end position="1178"/>
    </location>
</feature>
<proteinExistence type="inferred from homology"/>
<feature type="region of interest" description="Disordered" evidence="3">
    <location>
        <begin position="1072"/>
        <end position="1091"/>
    </location>
</feature>
<feature type="compositionally biased region" description="Polar residues" evidence="3">
    <location>
        <begin position="307"/>
        <end position="317"/>
    </location>
</feature>
<dbReference type="GeneID" id="103707774"/>
<dbReference type="PANTHER" id="PTHR46774">
    <property type="entry name" value="CHROMATIN MODIFICATION-RELATED PROTEIN EAF1 A-RELATED"/>
    <property type="match status" value="1"/>
</dbReference>
<dbReference type="Gene3D" id="1.10.10.60">
    <property type="entry name" value="Homeodomain-like"/>
    <property type="match status" value="1"/>
</dbReference>
<reference evidence="6" key="1">
    <citation type="journal article" date="2019" name="Nat. Commun.">
        <title>Genome-wide association mapping of date palm fruit traits.</title>
        <authorList>
            <person name="Hazzouri K.M."/>
            <person name="Gros-Balthazard M."/>
            <person name="Flowers J.M."/>
            <person name="Copetti D."/>
            <person name="Lemansour A."/>
            <person name="Lebrun M."/>
            <person name="Masmoudi K."/>
            <person name="Ferrand S."/>
            <person name="Dhar M.I."/>
            <person name="Fresquez Z.A."/>
            <person name="Rosas U."/>
            <person name="Zhang J."/>
            <person name="Talag J."/>
            <person name="Lee S."/>
            <person name="Kudrna D."/>
            <person name="Powell R.F."/>
            <person name="Leitch I.J."/>
            <person name="Krueger R.R."/>
            <person name="Wing R.A."/>
            <person name="Amiri K.M.A."/>
            <person name="Purugganan M.D."/>
        </authorList>
    </citation>
    <scope>NUCLEOTIDE SEQUENCE [LARGE SCALE GENOMIC DNA]</scope>
    <source>
        <strain evidence="6">cv. Khalas</strain>
    </source>
</reference>
<feature type="compositionally biased region" description="Polar residues" evidence="3">
    <location>
        <begin position="185"/>
        <end position="194"/>
    </location>
</feature>
<feature type="region of interest" description="Disordered" evidence="3">
    <location>
        <begin position="91"/>
        <end position="113"/>
    </location>
</feature>
<feature type="compositionally biased region" description="Low complexity" evidence="3">
    <location>
        <begin position="1646"/>
        <end position="1674"/>
    </location>
</feature>
<dbReference type="SUPFAM" id="SSF46689">
    <property type="entry name" value="Homeodomain-like"/>
    <property type="match status" value="1"/>
</dbReference>
<feature type="compositionally biased region" description="Low complexity" evidence="3">
    <location>
        <begin position="1916"/>
        <end position="1934"/>
    </location>
</feature>
<keyword evidence="6" id="KW-1185">Reference proteome</keyword>
<dbReference type="PROSITE" id="PS50090">
    <property type="entry name" value="MYB_LIKE"/>
    <property type="match status" value="1"/>
</dbReference>
<feature type="compositionally biased region" description="Low complexity" evidence="3">
    <location>
        <begin position="1601"/>
        <end position="1627"/>
    </location>
</feature>
<dbReference type="RefSeq" id="XP_026660895.2">
    <property type="nucleotide sequence ID" value="XM_026805094.2"/>
</dbReference>
<feature type="region of interest" description="Disordered" evidence="3">
    <location>
        <begin position="1862"/>
        <end position="1947"/>
    </location>
</feature>
<feature type="region of interest" description="Disordered" evidence="3">
    <location>
        <begin position="1592"/>
        <end position="1674"/>
    </location>
</feature>
<feature type="region of interest" description="Disordered" evidence="3">
    <location>
        <begin position="1181"/>
        <end position="1205"/>
    </location>
</feature>
<evidence type="ECO:0000259" key="5">
    <source>
        <dbReference type="PROSITE" id="PS51204"/>
    </source>
</evidence>
<evidence type="ECO:0000313" key="7">
    <source>
        <dbReference type="RefSeq" id="XP_008790635.2"/>
    </source>
</evidence>
<sequence>MGGIVDCGVGADTKTSPRRAAIEKAQAELQQECDVREERRRELDFLEKGGNPLDFKFAHAASISVQSTSLTDQLAEQYVISEARGSFALAASPHGDSVESSDRPGGSLSREPNIADNLLFLDGENSNLGGERNFKHSGKSGNITPLEQASQIDCSAKESEDSVIFRPGVKSQAYARRNRSRTSRDSGNVGSTDFTLRHGNRSLAIPSARPSPRNAKGSIWEAQVEDHAISSISNSKPASPNVNVVSKNIASDDHVDMELDTVQTHHTCTDMIKDVVPEGAVEVKSSENLQDNDHTHEHSHVIADRVTNGTTSRSSDVSGKDEALSVGFLPTLHESTEVIKDTSNAEKVNGFNAPDKNTTEVHDLNTKTCVADSVPEALSTSNIKTDPLSVNMTSTSVGNADGDQHLMLGKIDGSSHGDPKGHSMFEEASSRLENKDLKENNQLIAVDTPISGNDESRSVQPNPGNSVIHIKDEVEVCDGSADAPGEVSPFTDVQSMILNGDIPDRKLDKALGDSNSIDKSGIDARTVVSSTCEPAITAHEKRNSTSTSEVQNYAANHLKLAKKAQEDAVLKEARIIEAKLKRADELSLCNIFSEKRQKCHWDFVLEEMAWMANDFMQERLWKTTAAAQVCHWIASCGRPKFQQVNMWHKQKNVARTLAKAVFHFWRSADTLRTSGETPDTIDGECNSDMLGSWKIDGAKAEKHQGSTYIEAERSGHIPRLAIKDYAVRFLKYNSNISSYPVLAEAPTTPDRLCDTGILEMSWEDQHSEESLFYTVPPGAMQAYRESVESEWVHYKKMGNTIHQEDCEASMCDSVADGSRENAYEEDEGETGTYYLSGAFEGGLSSKFTHKRRKNMQQKSCAPRSYEVGTDLSYEPCLESKSGNQSLSFGKRPSSTLNVGSIPTKRVRSAARQRVVSPFSAGVTESLQVTSKTDVSSGDTNSFQDDQSSLHGGSLPRKNMEIESTVDFRRQLPYDGNEISTTKSRKKKKPKHLRYKNSLNLTDSNVLIVSGKGSLYEQRLQVDSTVQHEQKDHLKKRLENHQFESNENTVAVIYGQHAAKKPKLLKQLPETSPEALTPVTGSMPSPVASQMSNMSNTNRLIKIIANKDRGRKCKALKMAAGQSGSGSPWSNFEDQALVVLVHDMGPNWELVSDAINSTLQFKCIYRKPKECRERHKFLMDKSAGDGADSAEDSGSSQAYPSTLPGIPKGSARQLFQRLQGPLEEDTLKAHFEKIILLGQQLHSRRNQNDNLEPKQITSMHSSHMVALSQVCSSNLTGCILTPLDLCEAIASSPDVLSLGYQGSQTGGLAISSHQGSMASISTSNVNTMLQGSPGMVLGSSLPSPSAPLNVAPRDAQRYGVSRPTSMPVDDQRMQQYSQMLSGRSLQQSTMSAPGALPVGVDRGVRLLSGGNGIGMVCGMNRSMPMPRPSFQGMGPPGMLNMVSTGNMLPNSGHGMQNHVNVHPSVVSGSGNPMLRPRDALQMLRPGQNTEDHRHMLIQELQIQVSQGNGQVVTPFNGMSASFSSTTAPPSIQTFPVPQHQQSHQMPQQAHILGNSHNPHIQGTNQSSPQQQAYAYRFAKERPFQQRMIPQAQHPFSGSNAMSPIQNSSQIQQQNQTSSPVSASPSQVQHKQQQMPRNLQSSSGMPNQVMKQRQRQQVQQQPKQQQQQRQQSQPQAKLMKGLGRGGMLMQQNLPVDASQVSGFSSSPKNQVSDKHVQGFFPGNLGLSSTLPQTGNQQKMYSRVLPQSSKQMTSAPSHSDTCNQGSVHGSPSPTMLASQQPPVPSSSPMPNHHHQQQQQHQMNTSQQNVQRMVLQQNRQLNSDGRIHSSADQVLANQMIPTTSISYCTDSGTSVPVASSAAQWKPESSYNVGSPGPTAHLANSPPENLVGTETIIPPSSQGSVQRQFSGSVSMHGNSGQWQQQQPQPQQQQQRQAAQGTLYAQPSNSGPG</sequence>
<keyword evidence="2" id="KW-0156">Chromatin regulator</keyword>
<evidence type="ECO:0000313" key="6">
    <source>
        <dbReference type="Proteomes" id="UP000228380"/>
    </source>
</evidence>
<dbReference type="GO" id="GO:0006325">
    <property type="term" value="P:chromatin organization"/>
    <property type="evidence" value="ECO:0007669"/>
    <property type="project" value="UniProtKB-KW"/>
</dbReference>
<feature type="region of interest" description="Disordered" evidence="3">
    <location>
        <begin position="1743"/>
        <end position="1805"/>
    </location>
</feature>
<evidence type="ECO:0000256" key="1">
    <source>
        <dbReference type="ARBA" id="ARBA00008913"/>
    </source>
</evidence>
<organism evidence="6 7">
    <name type="scientific">Phoenix dactylifera</name>
    <name type="common">Date palm</name>
    <dbReference type="NCBI Taxonomy" id="42345"/>
    <lineage>
        <taxon>Eukaryota</taxon>
        <taxon>Viridiplantae</taxon>
        <taxon>Streptophyta</taxon>
        <taxon>Embryophyta</taxon>
        <taxon>Tracheophyta</taxon>
        <taxon>Spermatophyta</taxon>
        <taxon>Magnoliopsida</taxon>
        <taxon>Liliopsida</taxon>
        <taxon>Arecaceae</taxon>
        <taxon>Coryphoideae</taxon>
        <taxon>Phoeniceae</taxon>
        <taxon>Phoenix</taxon>
    </lineage>
</organism>
<feature type="region of interest" description="Disordered" evidence="3">
    <location>
        <begin position="927"/>
        <end position="958"/>
    </location>
</feature>
<dbReference type="SMART" id="SM00717">
    <property type="entry name" value="SANT"/>
    <property type="match status" value="1"/>
</dbReference>
<feature type="compositionally biased region" description="Polar residues" evidence="3">
    <location>
        <begin position="1937"/>
        <end position="1947"/>
    </location>
</feature>
<feature type="compositionally biased region" description="Polar residues" evidence="3">
    <location>
        <begin position="1078"/>
        <end position="1091"/>
    </location>
</feature>
<dbReference type="InterPro" id="IPR001005">
    <property type="entry name" value="SANT/Myb"/>
</dbReference>
<dbReference type="KEGG" id="pda:103707774"/>
<dbReference type="PROSITE" id="PS51204">
    <property type="entry name" value="HSA"/>
    <property type="match status" value="1"/>
</dbReference>
<dbReference type="InterPro" id="IPR009057">
    <property type="entry name" value="Homeodomain-like_sf"/>
</dbReference>
<feature type="compositionally biased region" description="Low complexity" evidence="3">
    <location>
        <begin position="1785"/>
        <end position="1805"/>
    </location>
</feature>
<gene>
    <name evidence="7 8" type="primary">LOC103707774</name>
</gene>
<evidence type="ECO:0000313" key="8">
    <source>
        <dbReference type="RefSeq" id="XP_026660895.2"/>
    </source>
</evidence>
<feature type="compositionally biased region" description="Basic and acidic residues" evidence="3">
    <location>
        <begin position="291"/>
        <end position="303"/>
    </location>
</feature>
<evidence type="ECO:0000256" key="3">
    <source>
        <dbReference type="SAM" id="MobiDB-lite"/>
    </source>
</evidence>
<dbReference type="InterPro" id="IPR014012">
    <property type="entry name" value="HSA_dom"/>
</dbReference>
<dbReference type="PANTHER" id="PTHR46774:SF3">
    <property type="entry name" value="CHROMATIN MODIFICATION-RELATED PROTEIN EAF1 A-RELATED"/>
    <property type="match status" value="1"/>
</dbReference>
<evidence type="ECO:0000256" key="2">
    <source>
        <dbReference type="ARBA" id="ARBA00022853"/>
    </source>
</evidence>
<feature type="compositionally biased region" description="Polar residues" evidence="3">
    <location>
        <begin position="1893"/>
        <end position="1915"/>
    </location>
</feature>
<name>A0A8B7C315_PHODC</name>
<comment type="similarity">
    <text evidence="1">Belongs to the EAF1 family.</text>
</comment>
<protein>
    <submittedName>
        <fullName evidence="7 8">Chromatin modification-related protein EAF1 B-like isoform X1</fullName>
    </submittedName>
</protein>
<dbReference type="Proteomes" id="UP000228380">
    <property type="component" value="Chromosome 8"/>
</dbReference>
<dbReference type="InterPro" id="IPR044798">
    <property type="entry name" value="EAF1A/B"/>
</dbReference>
<dbReference type="GO" id="GO:0035267">
    <property type="term" value="C:NuA4 histone acetyltransferase complex"/>
    <property type="evidence" value="ECO:0007669"/>
    <property type="project" value="InterPro"/>
</dbReference>
<feature type="compositionally biased region" description="Low complexity" evidence="3">
    <location>
        <begin position="1183"/>
        <end position="1195"/>
    </location>
</feature>
<accession>A0A8B7C315</accession>
<dbReference type="Pfam" id="PF07529">
    <property type="entry name" value="HSA"/>
    <property type="match status" value="1"/>
</dbReference>
<feature type="domain" description="HSA" evidence="5">
    <location>
        <begin position="588"/>
        <end position="662"/>
    </location>
</feature>
<reference evidence="7 8" key="2">
    <citation type="submission" date="2025-04" db="UniProtKB">
        <authorList>
            <consortium name="RefSeq"/>
        </authorList>
    </citation>
    <scope>IDENTIFICATION</scope>
    <source>
        <tissue evidence="7 8">Young leaves</tissue>
    </source>
</reference>
<dbReference type="OrthoDB" id="372624at2759"/>
<dbReference type="SMART" id="SM00573">
    <property type="entry name" value="HSA"/>
    <property type="match status" value="1"/>
</dbReference>